<dbReference type="RefSeq" id="WP_209686325.1">
    <property type="nucleotide sequence ID" value="NZ_JAGGLU010000003.1"/>
</dbReference>
<dbReference type="PROSITE" id="PS51257">
    <property type="entry name" value="PROKAR_LIPOPROTEIN"/>
    <property type="match status" value="1"/>
</dbReference>
<evidence type="ECO:0000313" key="3">
    <source>
        <dbReference type="Proteomes" id="UP001519292"/>
    </source>
</evidence>
<feature type="domain" description="DUF4097" evidence="1">
    <location>
        <begin position="46"/>
        <end position="198"/>
    </location>
</feature>
<accession>A0ABS4MD14</accession>
<keyword evidence="3" id="KW-1185">Reference proteome</keyword>
<dbReference type="InterPro" id="IPR025164">
    <property type="entry name" value="Toastrack_DUF4097"/>
</dbReference>
<evidence type="ECO:0000259" key="1">
    <source>
        <dbReference type="Pfam" id="PF13349"/>
    </source>
</evidence>
<proteinExistence type="predicted"/>
<protein>
    <submittedName>
        <fullName evidence="2">DUF4097 and DUF4098 domain-containing protein YvlB</fullName>
    </submittedName>
</protein>
<evidence type="ECO:0000313" key="2">
    <source>
        <dbReference type="EMBL" id="MBP2057582.1"/>
    </source>
</evidence>
<reference evidence="2 3" key="1">
    <citation type="submission" date="2021-03" db="EMBL/GenBank/DDBJ databases">
        <title>Genomic Encyclopedia of Type Strains, Phase IV (KMG-IV): sequencing the most valuable type-strain genomes for metagenomic binning, comparative biology and taxonomic classification.</title>
        <authorList>
            <person name="Goeker M."/>
        </authorList>
    </citation>
    <scope>NUCLEOTIDE SEQUENCE [LARGE SCALE GENOMIC DNA]</scope>
    <source>
        <strain evidence="2 3">DSM 101872</strain>
    </source>
</reference>
<sequence length="218" mass="24068">MKKFIPRILTFLGMLVVLVLIGGCSKSTSSKPTKEVTKTLTSKVFTDLKIISQNADIIIQPGKNYKITYYGKNTTMPLIKQKKDQVTVNQVKAQHALGLMRLPKITITIPKKSKLIKLRVKTSDADVRINNLNLKRGIISSDDGDIIISDSKLTDGMNLRSTTGNIKVKGTKFTGYKLTTSDGQIQVKDHATSSSYLKNAKSKNVLVAKSGSKEIWIK</sequence>
<dbReference type="Proteomes" id="UP001519292">
    <property type="component" value="Unassembled WGS sequence"/>
</dbReference>
<gene>
    <name evidence="2" type="ORF">J2Z60_000753</name>
</gene>
<organism evidence="2 3">
    <name type="scientific">Lactobacillus colini</name>
    <dbReference type="NCBI Taxonomy" id="1819254"/>
    <lineage>
        <taxon>Bacteria</taxon>
        <taxon>Bacillati</taxon>
        <taxon>Bacillota</taxon>
        <taxon>Bacilli</taxon>
        <taxon>Lactobacillales</taxon>
        <taxon>Lactobacillaceae</taxon>
        <taxon>Lactobacillus</taxon>
    </lineage>
</organism>
<dbReference type="EMBL" id="JAGGLU010000003">
    <property type="protein sequence ID" value="MBP2057582.1"/>
    <property type="molecule type" value="Genomic_DNA"/>
</dbReference>
<comment type="caution">
    <text evidence="2">The sequence shown here is derived from an EMBL/GenBank/DDBJ whole genome shotgun (WGS) entry which is preliminary data.</text>
</comment>
<dbReference type="Pfam" id="PF13349">
    <property type="entry name" value="DUF4097"/>
    <property type="match status" value="1"/>
</dbReference>
<name>A0ABS4MD14_9LACO</name>